<dbReference type="OrthoDB" id="8452369at2"/>
<dbReference type="Proteomes" id="UP000219439">
    <property type="component" value="Unassembled WGS sequence"/>
</dbReference>
<dbReference type="EMBL" id="OBEL01000011">
    <property type="protein sequence ID" value="SNZ21694.1"/>
    <property type="molecule type" value="Genomic_DNA"/>
</dbReference>
<dbReference type="RefSeq" id="WP_097156072.1">
    <property type="nucleotide sequence ID" value="NZ_OBEL01000011.1"/>
</dbReference>
<accession>A0A285PJ02</accession>
<organism evidence="1 2">
    <name type="scientific">Cohaesibacter gelatinilyticus</name>
    <dbReference type="NCBI Taxonomy" id="372072"/>
    <lineage>
        <taxon>Bacteria</taxon>
        <taxon>Pseudomonadati</taxon>
        <taxon>Pseudomonadota</taxon>
        <taxon>Alphaproteobacteria</taxon>
        <taxon>Hyphomicrobiales</taxon>
        <taxon>Cohaesibacteraceae</taxon>
    </lineage>
</organism>
<protein>
    <submittedName>
        <fullName evidence="1">Uncharacterized protein</fullName>
    </submittedName>
</protein>
<name>A0A285PJ02_9HYPH</name>
<reference evidence="1 2" key="1">
    <citation type="submission" date="2017-09" db="EMBL/GenBank/DDBJ databases">
        <authorList>
            <person name="Ehlers B."/>
            <person name="Leendertz F.H."/>
        </authorList>
    </citation>
    <scope>NUCLEOTIDE SEQUENCE [LARGE SCALE GENOMIC DNA]</scope>
    <source>
        <strain evidence="1 2">DSM 18289</strain>
    </source>
</reference>
<evidence type="ECO:0000313" key="1">
    <source>
        <dbReference type="EMBL" id="SNZ21694.1"/>
    </source>
</evidence>
<sequence length="142" mass="15771">MRVFEEKIYRGLKAATLDLVDAFGFLKRAAAASRVSLQMLATYYSPHHPQTFMPIDVMIDLMRKSGDLSPLEYIAGLFEKELTDKPTGEAGSHEERTRQAIKEMGEAIAEIAKGESEPAMLKELEEAQQAIANLLKTKKAGE</sequence>
<gene>
    <name evidence="1" type="ORF">SAMN06265368_4819</name>
</gene>
<dbReference type="AlphaFoldDB" id="A0A285PJ02"/>
<evidence type="ECO:0000313" key="2">
    <source>
        <dbReference type="Proteomes" id="UP000219439"/>
    </source>
</evidence>
<keyword evidence="2" id="KW-1185">Reference proteome</keyword>
<proteinExistence type="predicted"/>